<protein>
    <submittedName>
        <fullName evidence="1">Uncharacterized protein</fullName>
    </submittedName>
</protein>
<dbReference type="STRING" id="1289135.A966_09556"/>
<accession>A0A2U4F658</accession>
<reference evidence="1 2" key="1">
    <citation type="submission" date="2012-07" db="EMBL/GenBank/DDBJ databases">
        <title>Genome sequence of Brachyspira sp. 30446, isolated from a pig with mucohaemorrhagic colitis.</title>
        <authorList>
            <person name="Rubin J.E."/>
            <person name="Fernando C."/>
            <person name="Harding J.C.S."/>
            <person name="Hill J.E."/>
        </authorList>
    </citation>
    <scope>NUCLEOTIDE SEQUENCE [LARGE SCALE GENOMIC DNA]</scope>
    <source>
        <strain evidence="1 2">30446</strain>
    </source>
</reference>
<dbReference type="EMBL" id="ALNZ01000029">
    <property type="protein sequence ID" value="EKV56550.1"/>
    <property type="molecule type" value="Genomic_DNA"/>
</dbReference>
<evidence type="ECO:0000313" key="2">
    <source>
        <dbReference type="Proteomes" id="UP000011663"/>
    </source>
</evidence>
<dbReference type="AlphaFoldDB" id="A0A2U4F658"/>
<name>A0A2U4F658_9SPIR</name>
<evidence type="ECO:0000313" key="1">
    <source>
        <dbReference type="EMBL" id="EKV56550.1"/>
    </source>
</evidence>
<proteinExistence type="predicted"/>
<dbReference type="Proteomes" id="UP000011663">
    <property type="component" value="Unassembled WGS sequence"/>
</dbReference>
<gene>
    <name evidence="1" type="ORF">A966_09556</name>
</gene>
<sequence length="64" mass="7456">MSIIIEIFNLFFNSDTIDKIINIKAIIIEILRNLLVLNAIAIPTAKNNVMYVIYVRGYRKKFLL</sequence>
<organism evidence="1 2">
    <name type="scientific">Brachyspira hampsonii 30446</name>
    <dbReference type="NCBI Taxonomy" id="1289135"/>
    <lineage>
        <taxon>Bacteria</taxon>
        <taxon>Pseudomonadati</taxon>
        <taxon>Spirochaetota</taxon>
        <taxon>Spirochaetia</taxon>
        <taxon>Brachyspirales</taxon>
        <taxon>Brachyspiraceae</taxon>
        <taxon>Brachyspira</taxon>
    </lineage>
</organism>
<comment type="caution">
    <text evidence="1">The sequence shown here is derived from an EMBL/GenBank/DDBJ whole genome shotgun (WGS) entry which is preliminary data.</text>
</comment>